<geneLocation type="mitochondrion" evidence="1"/>
<reference evidence="1" key="1">
    <citation type="journal article" date="2015" name="Genome Biol. Evol.">
        <title>Organellar Genomes of White Spruce (Picea glauca): Assembly and Annotation.</title>
        <authorList>
            <person name="Jackman S.D."/>
            <person name="Warren R.L."/>
            <person name="Gibb E.A."/>
            <person name="Vandervalk B.P."/>
            <person name="Mohamadi H."/>
            <person name="Chu J."/>
            <person name="Raymond A."/>
            <person name="Pleasance S."/>
            <person name="Coope R."/>
            <person name="Wildung M.R."/>
            <person name="Ritland C.E."/>
            <person name="Bousquet J."/>
            <person name="Jones S.J."/>
            <person name="Bohlmann J."/>
            <person name="Birol I."/>
        </authorList>
    </citation>
    <scope>NUCLEOTIDE SEQUENCE [LARGE SCALE GENOMIC DNA]</scope>
    <source>
        <tissue evidence="1">Flushing bud</tissue>
    </source>
</reference>
<accession>A0A101LV09</accession>
<proteinExistence type="predicted"/>
<name>A0A101LV09_PICGL</name>
<gene>
    <name evidence="1" type="ORF">ABT39_MTgene2218</name>
</gene>
<organism evidence="1">
    <name type="scientific">Picea glauca</name>
    <name type="common">White spruce</name>
    <name type="synonym">Pinus glauca</name>
    <dbReference type="NCBI Taxonomy" id="3330"/>
    <lineage>
        <taxon>Eukaryota</taxon>
        <taxon>Viridiplantae</taxon>
        <taxon>Streptophyta</taxon>
        <taxon>Embryophyta</taxon>
        <taxon>Tracheophyta</taxon>
        <taxon>Spermatophyta</taxon>
        <taxon>Pinopsida</taxon>
        <taxon>Pinidae</taxon>
        <taxon>Conifers I</taxon>
        <taxon>Pinales</taxon>
        <taxon>Pinaceae</taxon>
        <taxon>Picea</taxon>
    </lineage>
</organism>
<dbReference type="EMBL" id="LKAM01000015">
    <property type="protein sequence ID" value="KUM45864.1"/>
    <property type="molecule type" value="Genomic_DNA"/>
</dbReference>
<evidence type="ECO:0000313" key="1">
    <source>
        <dbReference type="EMBL" id="KUM45864.1"/>
    </source>
</evidence>
<keyword evidence="1" id="KW-0496">Mitochondrion</keyword>
<sequence length="80" mass="8649">MGYFVLGLAASSTEEIWISLHSLTSLLSQASLFTIVISLGLAAPEWFFPLMCSLGVPLRQQLSVLCACGVFSRALEVSRN</sequence>
<protein>
    <submittedName>
        <fullName evidence="1">Uncharacterized protein</fullName>
    </submittedName>
</protein>
<comment type="caution">
    <text evidence="1">The sequence shown here is derived from an EMBL/GenBank/DDBJ whole genome shotgun (WGS) entry which is preliminary data.</text>
</comment>
<dbReference type="AlphaFoldDB" id="A0A101LV09"/>